<dbReference type="PANTHER" id="PTHR42085">
    <property type="entry name" value="F-BOX DOMAIN-CONTAINING PROTEIN"/>
    <property type="match status" value="1"/>
</dbReference>
<evidence type="ECO:0000259" key="1">
    <source>
        <dbReference type="Pfam" id="PF20150"/>
    </source>
</evidence>
<dbReference type="Proteomes" id="UP001305779">
    <property type="component" value="Unassembled WGS sequence"/>
</dbReference>
<dbReference type="InterPro" id="IPR045518">
    <property type="entry name" value="2EXR"/>
</dbReference>
<comment type="caution">
    <text evidence="2">The sequence shown here is derived from an EMBL/GenBank/DDBJ whole genome shotgun (WGS) entry which is preliminary data.</text>
</comment>
<organism evidence="2 3">
    <name type="scientific">Zasmidium cellare</name>
    <name type="common">Wine cellar mold</name>
    <name type="synonym">Racodium cellare</name>
    <dbReference type="NCBI Taxonomy" id="395010"/>
    <lineage>
        <taxon>Eukaryota</taxon>
        <taxon>Fungi</taxon>
        <taxon>Dikarya</taxon>
        <taxon>Ascomycota</taxon>
        <taxon>Pezizomycotina</taxon>
        <taxon>Dothideomycetes</taxon>
        <taxon>Dothideomycetidae</taxon>
        <taxon>Mycosphaerellales</taxon>
        <taxon>Mycosphaerellaceae</taxon>
        <taxon>Zasmidium</taxon>
    </lineage>
</organism>
<evidence type="ECO:0000313" key="2">
    <source>
        <dbReference type="EMBL" id="KAK4504688.1"/>
    </source>
</evidence>
<proteinExistence type="predicted"/>
<keyword evidence="3" id="KW-1185">Reference proteome</keyword>
<evidence type="ECO:0000313" key="3">
    <source>
        <dbReference type="Proteomes" id="UP001305779"/>
    </source>
</evidence>
<reference evidence="2 3" key="1">
    <citation type="journal article" date="2023" name="G3 (Bethesda)">
        <title>A chromosome-level genome assembly of Zasmidium syzygii isolated from banana leaves.</title>
        <authorList>
            <person name="van Westerhoven A.C."/>
            <person name="Mehrabi R."/>
            <person name="Talebi R."/>
            <person name="Steentjes M.B.F."/>
            <person name="Corcolon B."/>
            <person name="Chong P.A."/>
            <person name="Kema G.H.J."/>
            <person name="Seidl M.F."/>
        </authorList>
    </citation>
    <scope>NUCLEOTIDE SEQUENCE [LARGE SCALE GENOMIC DNA]</scope>
    <source>
        <strain evidence="2 3">P124</strain>
    </source>
</reference>
<feature type="domain" description="2EXR" evidence="1">
    <location>
        <begin position="5"/>
        <end position="72"/>
    </location>
</feature>
<sequence length="252" mass="29659">MENSPFKKLPAELRIKIYELVLTVDDPEGITIEPSDSGSQIEPRATCRRKIHFALIDTCKQVRSEAFPVFISQNRFRIAPRKSWWLIDCLPMTTRLWLSCLGECAQDLQSLDVHLGTYPHEALEWEDLEYEVTCVMKDIKAALRRYPKVKLSFTMAFKFPETRHLPKDLHETYEVEFYPTTFEQAKASLHKQCERFEQKYEHYMWMYDYDIEVIIREMEAYLESLDQDPTWSWGVQAKAPIADAEKSTASNE</sequence>
<protein>
    <recommendedName>
        <fullName evidence="1">2EXR domain-containing protein</fullName>
    </recommendedName>
</protein>
<dbReference type="InterPro" id="IPR038883">
    <property type="entry name" value="AN11006-like"/>
</dbReference>
<dbReference type="Pfam" id="PF20150">
    <property type="entry name" value="2EXR"/>
    <property type="match status" value="1"/>
</dbReference>
<dbReference type="EMBL" id="JAXOVC010000002">
    <property type="protein sequence ID" value="KAK4504688.1"/>
    <property type="molecule type" value="Genomic_DNA"/>
</dbReference>
<accession>A0ABR0EUC8</accession>
<dbReference type="PANTHER" id="PTHR42085:SF1">
    <property type="entry name" value="F-BOX DOMAIN-CONTAINING PROTEIN"/>
    <property type="match status" value="1"/>
</dbReference>
<gene>
    <name evidence="2" type="ORF">PRZ48_002649</name>
</gene>
<name>A0ABR0EUC8_ZASCE</name>